<reference evidence="1 2" key="1">
    <citation type="journal article" date="2019" name="Genome Biol. Evol.">
        <title>Day and night: Metabolic profiles and evolutionary relationships of six axenic non-marine cyanobacteria.</title>
        <authorList>
            <person name="Will S.E."/>
            <person name="Henke P."/>
            <person name="Boedeker C."/>
            <person name="Huang S."/>
            <person name="Brinkmann H."/>
            <person name="Rohde M."/>
            <person name="Jarek M."/>
            <person name="Friedl T."/>
            <person name="Seufert S."/>
            <person name="Schumacher M."/>
            <person name="Overmann J."/>
            <person name="Neumann-Schaal M."/>
            <person name="Petersen J."/>
        </authorList>
    </citation>
    <scope>NUCLEOTIDE SEQUENCE [LARGE SCALE GENOMIC DNA]</scope>
    <source>
        <strain evidence="1 2">SAG 1403-4b</strain>
    </source>
</reference>
<comment type="caution">
    <text evidence="1">The sequence shown here is derived from an EMBL/GenBank/DDBJ whole genome shotgun (WGS) entry which is preliminary data.</text>
</comment>
<dbReference type="AlphaFoldDB" id="A0A433UJU9"/>
<evidence type="ECO:0000313" key="2">
    <source>
        <dbReference type="Proteomes" id="UP000276103"/>
    </source>
</evidence>
<dbReference type="EMBL" id="RSCM01000015">
    <property type="protein sequence ID" value="RUS94117.1"/>
    <property type="molecule type" value="Genomic_DNA"/>
</dbReference>
<dbReference type="PANTHER" id="PTHR34235">
    <property type="entry name" value="SLR1203 PROTEIN-RELATED"/>
    <property type="match status" value="1"/>
</dbReference>
<dbReference type="PANTHER" id="PTHR34235:SF4">
    <property type="entry name" value="SLR0291 PROTEIN"/>
    <property type="match status" value="1"/>
</dbReference>
<name>A0A433UJU9_ANAVA</name>
<accession>A0A433UJU9</accession>
<evidence type="ECO:0000313" key="1">
    <source>
        <dbReference type="EMBL" id="RUS94117.1"/>
    </source>
</evidence>
<dbReference type="Gene3D" id="1.20.1220.20">
    <property type="entry name" value="Uncharcterised protein PF01724"/>
    <property type="match status" value="1"/>
</dbReference>
<keyword evidence="2" id="KW-1185">Reference proteome</keyword>
<organism evidence="1 2">
    <name type="scientific">Trichormus variabilis SAG 1403-4b</name>
    <dbReference type="NCBI Taxonomy" id="447716"/>
    <lineage>
        <taxon>Bacteria</taxon>
        <taxon>Bacillati</taxon>
        <taxon>Cyanobacteriota</taxon>
        <taxon>Cyanophyceae</taxon>
        <taxon>Nostocales</taxon>
        <taxon>Nostocaceae</taxon>
        <taxon>Trichormus</taxon>
    </lineage>
</organism>
<dbReference type="InterPro" id="IPR002636">
    <property type="entry name" value="DUF29"/>
</dbReference>
<protein>
    <recommendedName>
        <fullName evidence="3">DUF29 domain-containing protein</fullName>
    </recommendedName>
</protein>
<dbReference type="Pfam" id="PF01724">
    <property type="entry name" value="DUF29"/>
    <property type="match status" value="1"/>
</dbReference>
<evidence type="ECO:0008006" key="3">
    <source>
        <dbReference type="Google" id="ProtNLM"/>
    </source>
</evidence>
<dbReference type="Proteomes" id="UP000276103">
    <property type="component" value="Unassembled WGS sequence"/>
</dbReference>
<dbReference type="RefSeq" id="WP_199321030.1">
    <property type="nucleotide sequence ID" value="NZ_RSCM01000015.1"/>
</dbReference>
<sequence>MMRQNIPKHDILYEYDFLAWCERTVAQLKAKDVENLDFENLIEEIESLGKSERRELRNRLLVLIAHILKRMYVNNPENFNGWEVTIVEQRKQIKVLLKESPSLKPYLAQIFTEVYIDALDIVSVEYKQTNFPDTWQFDFGTDLLLSAKYWEHNL</sequence>
<proteinExistence type="predicted"/>
<gene>
    <name evidence="1" type="ORF">DSM107003_40040</name>
</gene>